<dbReference type="EMBL" id="JARTCD010000001">
    <property type="protein sequence ID" value="KAJ8664016.1"/>
    <property type="molecule type" value="Genomic_DNA"/>
</dbReference>
<evidence type="ECO:0000256" key="3">
    <source>
        <dbReference type="SAM" id="SignalP"/>
    </source>
</evidence>
<keyword evidence="6" id="KW-1185">Reference proteome</keyword>
<protein>
    <recommendedName>
        <fullName evidence="4">Yeast cell wall synthesis Kre9/Knh1-like N-terminal domain-containing protein</fullName>
    </recommendedName>
</protein>
<evidence type="ECO:0000256" key="1">
    <source>
        <dbReference type="ARBA" id="ARBA00022729"/>
    </source>
</evidence>
<gene>
    <name evidence="5" type="ORF">O0I10_000294</name>
</gene>
<evidence type="ECO:0000313" key="6">
    <source>
        <dbReference type="Proteomes" id="UP001234581"/>
    </source>
</evidence>
<dbReference type="InterPro" id="IPR018466">
    <property type="entry name" value="Kre9/Knh1-like_N"/>
</dbReference>
<feature type="region of interest" description="Disordered" evidence="2">
    <location>
        <begin position="162"/>
        <end position="204"/>
    </location>
</feature>
<accession>A0AAD7Y5B5</accession>
<feature type="domain" description="Yeast cell wall synthesis Kre9/Knh1-like N-terminal" evidence="4">
    <location>
        <begin position="27"/>
        <end position="123"/>
    </location>
</feature>
<feature type="chain" id="PRO_5041999068" description="Yeast cell wall synthesis Kre9/Knh1-like N-terminal domain-containing protein" evidence="3">
    <location>
        <begin position="21"/>
        <end position="234"/>
    </location>
</feature>
<keyword evidence="1 3" id="KW-0732">Signal</keyword>
<dbReference type="PANTHER" id="PTHR40633:SF1">
    <property type="entry name" value="GPI ANCHORED SERINE-THREONINE RICH PROTEIN (AFU_ORTHOLOGUE AFUA_1G03630)"/>
    <property type="match status" value="1"/>
</dbReference>
<dbReference type="InterPro" id="IPR052982">
    <property type="entry name" value="SRP1/TIP1-like"/>
</dbReference>
<sequence>MIGGWLALLSIVGLWQVAVCEFSPSVPEPGTVWQAGKEYDIIWEEDGTKPLMEKNWRNFKIDLMTGDDMDQKFLSNVASNLSTANGATSFKWKAPDVSPHSPVYFLMFTNEHGENAWTTRFAIVGEDGKQETPEHAEQPSGEKIPWGVGKLAKIEAANVNSQSASQAQSSSQGASATAPPGLKIQTASQKSSASSTSASSSNTSAANASMTSMSWQSILMITFGSWVAMSMMLY</sequence>
<reference evidence="5 6" key="1">
    <citation type="submission" date="2023-03" db="EMBL/GenBank/DDBJ databases">
        <title>Genome sequence of Lichtheimia ornata CBS 291.66.</title>
        <authorList>
            <person name="Mohabir J.T."/>
            <person name="Shea T.P."/>
            <person name="Kurbessoian T."/>
            <person name="Berby B."/>
            <person name="Fontaine J."/>
            <person name="Livny J."/>
            <person name="Gnirke A."/>
            <person name="Stajich J.E."/>
            <person name="Cuomo C.A."/>
        </authorList>
    </citation>
    <scope>NUCLEOTIDE SEQUENCE [LARGE SCALE GENOMIC DNA]</scope>
    <source>
        <strain evidence="5">CBS 291.66</strain>
    </source>
</reference>
<dbReference type="AlphaFoldDB" id="A0AAD7Y5B5"/>
<dbReference type="Proteomes" id="UP001234581">
    <property type="component" value="Unassembled WGS sequence"/>
</dbReference>
<dbReference type="Pfam" id="PF10342">
    <property type="entry name" value="Kre9_KNH"/>
    <property type="match status" value="1"/>
</dbReference>
<dbReference type="GeneID" id="83207716"/>
<dbReference type="PANTHER" id="PTHR40633">
    <property type="entry name" value="MATRIX PROTEIN, PUTATIVE (AFU_ORTHOLOGUE AFUA_8G05410)-RELATED"/>
    <property type="match status" value="1"/>
</dbReference>
<dbReference type="RefSeq" id="XP_058348928.1">
    <property type="nucleotide sequence ID" value="XM_058480405.1"/>
</dbReference>
<evidence type="ECO:0000259" key="4">
    <source>
        <dbReference type="Pfam" id="PF10342"/>
    </source>
</evidence>
<proteinExistence type="predicted"/>
<feature type="compositionally biased region" description="Low complexity" evidence="2">
    <location>
        <begin position="185"/>
        <end position="204"/>
    </location>
</feature>
<feature type="signal peptide" evidence="3">
    <location>
        <begin position="1"/>
        <end position="20"/>
    </location>
</feature>
<comment type="caution">
    <text evidence="5">The sequence shown here is derived from an EMBL/GenBank/DDBJ whole genome shotgun (WGS) entry which is preliminary data.</text>
</comment>
<feature type="compositionally biased region" description="Low complexity" evidence="2">
    <location>
        <begin position="162"/>
        <end position="176"/>
    </location>
</feature>
<evidence type="ECO:0000256" key="2">
    <source>
        <dbReference type="SAM" id="MobiDB-lite"/>
    </source>
</evidence>
<name>A0AAD7Y5B5_9FUNG</name>
<organism evidence="5 6">
    <name type="scientific">Lichtheimia ornata</name>
    <dbReference type="NCBI Taxonomy" id="688661"/>
    <lineage>
        <taxon>Eukaryota</taxon>
        <taxon>Fungi</taxon>
        <taxon>Fungi incertae sedis</taxon>
        <taxon>Mucoromycota</taxon>
        <taxon>Mucoromycotina</taxon>
        <taxon>Mucoromycetes</taxon>
        <taxon>Mucorales</taxon>
        <taxon>Lichtheimiaceae</taxon>
        <taxon>Lichtheimia</taxon>
    </lineage>
</organism>
<evidence type="ECO:0000313" key="5">
    <source>
        <dbReference type="EMBL" id="KAJ8664016.1"/>
    </source>
</evidence>